<accession>A0A9Q0GGP3</accession>
<dbReference type="SUPFAM" id="SSF57756">
    <property type="entry name" value="Retrovirus zinc finger-like domains"/>
    <property type="match status" value="1"/>
</dbReference>
<dbReference type="InterPro" id="IPR040256">
    <property type="entry name" value="At4g02000-like"/>
</dbReference>
<dbReference type="OrthoDB" id="1096772at2759"/>
<feature type="region of interest" description="Disordered" evidence="2">
    <location>
        <begin position="226"/>
        <end position="246"/>
    </location>
</feature>
<evidence type="ECO:0000256" key="2">
    <source>
        <dbReference type="SAM" id="MobiDB-lite"/>
    </source>
</evidence>
<dbReference type="Pfam" id="PF14111">
    <property type="entry name" value="DUF4283"/>
    <property type="match status" value="1"/>
</dbReference>
<dbReference type="GO" id="GO:0003676">
    <property type="term" value="F:nucleic acid binding"/>
    <property type="evidence" value="ECO:0007669"/>
    <property type="project" value="InterPro"/>
</dbReference>
<comment type="caution">
    <text evidence="4">The sequence shown here is derived from an EMBL/GenBank/DDBJ whole genome shotgun (WGS) entry which is preliminary data.</text>
</comment>
<organism evidence="4 5">
    <name type="scientific">Turnera subulata</name>
    <dbReference type="NCBI Taxonomy" id="218843"/>
    <lineage>
        <taxon>Eukaryota</taxon>
        <taxon>Viridiplantae</taxon>
        <taxon>Streptophyta</taxon>
        <taxon>Embryophyta</taxon>
        <taxon>Tracheophyta</taxon>
        <taxon>Spermatophyta</taxon>
        <taxon>Magnoliopsida</taxon>
        <taxon>eudicotyledons</taxon>
        <taxon>Gunneridae</taxon>
        <taxon>Pentapetalae</taxon>
        <taxon>rosids</taxon>
        <taxon>fabids</taxon>
        <taxon>Malpighiales</taxon>
        <taxon>Passifloraceae</taxon>
        <taxon>Turnera</taxon>
    </lineage>
</organism>
<dbReference type="PROSITE" id="PS50158">
    <property type="entry name" value="ZF_CCHC"/>
    <property type="match status" value="1"/>
</dbReference>
<protein>
    <recommendedName>
        <fullName evidence="3">CCHC-type domain-containing protein</fullName>
    </recommendedName>
</protein>
<keyword evidence="5" id="KW-1185">Reference proteome</keyword>
<dbReference type="InterPro" id="IPR001878">
    <property type="entry name" value="Znf_CCHC"/>
</dbReference>
<gene>
    <name evidence="4" type="ORF">Tsubulata_048280</name>
</gene>
<name>A0A9Q0GGP3_9ROSI</name>
<keyword evidence="1" id="KW-0479">Metal-binding</keyword>
<dbReference type="InterPro" id="IPR036875">
    <property type="entry name" value="Znf_CCHC_sf"/>
</dbReference>
<dbReference type="EMBL" id="JAKUCV010000498">
    <property type="protein sequence ID" value="KAJ4849760.1"/>
    <property type="molecule type" value="Genomic_DNA"/>
</dbReference>
<evidence type="ECO:0000256" key="1">
    <source>
        <dbReference type="PROSITE-ProRule" id="PRU00047"/>
    </source>
</evidence>
<feature type="domain" description="CCHC-type" evidence="3">
    <location>
        <begin position="145"/>
        <end position="160"/>
    </location>
</feature>
<dbReference type="Proteomes" id="UP001141552">
    <property type="component" value="Unassembled WGS sequence"/>
</dbReference>
<dbReference type="PANTHER" id="PTHR31286">
    <property type="entry name" value="GLYCINE-RICH CELL WALL STRUCTURAL PROTEIN 1.8-LIKE"/>
    <property type="match status" value="1"/>
</dbReference>
<proteinExistence type="predicted"/>
<evidence type="ECO:0000313" key="4">
    <source>
        <dbReference type="EMBL" id="KAJ4849760.1"/>
    </source>
</evidence>
<dbReference type="InterPro" id="IPR025558">
    <property type="entry name" value="DUF4283"/>
</dbReference>
<dbReference type="AlphaFoldDB" id="A0A9Q0GGP3"/>
<feature type="compositionally biased region" description="Gly residues" evidence="2">
    <location>
        <begin position="283"/>
        <end position="292"/>
    </location>
</feature>
<sequence>MQRFWGLRGSFRVIDLDHNYFLERLADGSDYSRAVTGGPWVILDHYLTVEPWKPNFDPASHKVKTVVAWIKVPGLSSELYQLAILKEIGNRIGRFIRVDYSTQKIERGRFAKAAVELALSTPLQTETCVDGVWYSIMYEHIPLVCFECGRAGHAMASCPSKLQTIPDLSKQPTATSAIDTEIPPQAGVPKASASNVETVEAGATPKPKYGEWILVPPKVRQPVRKSAQVQQRGHKDGVKAQSSGSRFRVLAGEDEHLLGEAASPAATSSGFTVMARPSSKGVAAGGSIGGAAGSTEDATERGQTGYTLSGQELAAAAMDTSRRISKAKKGKTKHGTKEIGSPVLVAPLRRSLQIEADWCEAGGYRGSCWAGAMRRGWKAMRKRGASSVVTRRQRLGTTRSCCVLARRWR</sequence>
<dbReference type="GO" id="GO:0008270">
    <property type="term" value="F:zinc ion binding"/>
    <property type="evidence" value="ECO:0007669"/>
    <property type="project" value="UniProtKB-KW"/>
</dbReference>
<feature type="region of interest" description="Disordered" evidence="2">
    <location>
        <begin position="279"/>
        <end position="302"/>
    </location>
</feature>
<reference evidence="4" key="1">
    <citation type="submission" date="2022-02" db="EMBL/GenBank/DDBJ databases">
        <authorList>
            <person name="Henning P.M."/>
            <person name="McCubbin A.G."/>
            <person name="Shore J.S."/>
        </authorList>
    </citation>
    <scope>NUCLEOTIDE SEQUENCE</scope>
    <source>
        <strain evidence="4">F60SS</strain>
        <tissue evidence="4">Leaves</tissue>
    </source>
</reference>
<evidence type="ECO:0000313" key="5">
    <source>
        <dbReference type="Proteomes" id="UP001141552"/>
    </source>
</evidence>
<dbReference type="PANTHER" id="PTHR31286:SF99">
    <property type="entry name" value="DUF4283 DOMAIN-CONTAINING PROTEIN"/>
    <property type="match status" value="1"/>
</dbReference>
<evidence type="ECO:0000259" key="3">
    <source>
        <dbReference type="PROSITE" id="PS50158"/>
    </source>
</evidence>
<keyword evidence="1" id="KW-0863">Zinc-finger</keyword>
<keyword evidence="1" id="KW-0862">Zinc</keyword>
<reference evidence="4" key="2">
    <citation type="journal article" date="2023" name="Plants (Basel)">
        <title>Annotation of the Turnera subulata (Passifloraceae) Draft Genome Reveals the S-Locus Evolved after the Divergence of Turneroideae from Passifloroideae in a Stepwise Manner.</title>
        <authorList>
            <person name="Henning P.M."/>
            <person name="Roalson E.H."/>
            <person name="Mir W."/>
            <person name="McCubbin A.G."/>
            <person name="Shore J.S."/>
        </authorList>
    </citation>
    <scope>NUCLEOTIDE SEQUENCE</scope>
    <source>
        <strain evidence="4">F60SS</strain>
    </source>
</reference>